<gene>
    <name evidence="2" type="ORF">J4H85_06870</name>
</gene>
<dbReference type="PANTHER" id="PTHR46233">
    <property type="entry name" value="HYDROXYACYLGLUTATHIONE HYDROLASE GLOC"/>
    <property type="match status" value="1"/>
</dbReference>
<dbReference type="RefSeq" id="WP_208238131.1">
    <property type="nucleotide sequence ID" value="NZ_BAAAQU010000001.1"/>
</dbReference>
<name>A0A939QDC0_9MICO</name>
<protein>
    <submittedName>
        <fullName evidence="2">MBL fold metallo-hydrolase</fullName>
    </submittedName>
</protein>
<dbReference type="Proteomes" id="UP000668403">
    <property type="component" value="Unassembled WGS sequence"/>
</dbReference>
<accession>A0A939QDC0</accession>
<evidence type="ECO:0000313" key="3">
    <source>
        <dbReference type="Proteomes" id="UP000668403"/>
    </source>
</evidence>
<evidence type="ECO:0000259" key="1">
    <source>
        <dbReference type="SMART" id="SM00849"/>
    </source>
</evidence>
<organism evidence="2 3">
    <name type="scientific">Leucobacter tardus</name>
    <dbReference type="NCBI Taxonomy" id="501483"/>
    <lineage>
        <taxon>Bacteria</taxon>
        <taxon>Bacillati</taxon>
        <taxon>Actinomycetota</taxon>
        <taxon>Actinomycetes</taxon>
        <taxon>Micrococcales</taxon>
        <taxon>Microbacteriaceae</taxon>
        <taxon>Leucobacter</taxon>
    </lineage>
</organism>
<dbReference type="SMART" id="SM00849">
    <property type="entry name" value="Lactamase_B"/>
    <property type="match status" value="1"/>
</dbReference>
<keyword evidence="3" id="KW-1185">Reference proteome</keyword>
<evidence type="ECO:0000313" key="2">
    <source>
        <dbReference type="EMBL" id="MBO2989716.1"/>
    </source>
</evidence>
<sequence length="218" mass="23555">MAAELLHDRDTFTVRRTHVSDMDNAVYLITAKASGEQILIDAADDVEELESLLRAGAEDAEQPASLRLIVTTHAHWDHTRATSDLAERTGADVAIGDADAEQLAEERGVTAQRLSHGDRVGVEGVALEVIALRGHTPGSIALATPDESPVLLFTGDSLFPGGIGNTWKDPARFAQLLGDVRTRLFDRFDDAIVYPGHGDGTTLAAERPALPDWEQRGW</sequence>
<proteinExistence type="predicted"/>
<feature type="domain" description="Metallo-beta-lactamase" evidence="1">
    <location>
        <begin position="23"/>
        <end position="197"/>
    </location>
</feature>
<dbReference type="CDD" id="cd06262">
    <property type="entry name" value="metallo-hydrolase-like_MBL-fold"/>
    <property type="match status" value="1"/>
</dbReference>
<reference evidence="2" key="1">
    <citation type="submission" date="2021-03" db="EMBL/GenBank/DDBJ databases">
        <title>Leucobacter chromiisoli sp. nov., isolated from chromium-containing soil of chemical plant.</title>
        <authorList>
            <person name="Xu Z."/>
        </authorList>
    </citation>
    <scope>NUCLEOTIDE SEQUENCE</scope>
    <source>
        <strain evidence="2">K 70/01</strain>
    </source>
</reference>
<dbReference type="Gene3D" id="3.60.15.10">
    <property type="entry name" value="Ribonuclease Z/Hydroxyacylglutathione hydrolase-like"/>
    <property type="match status" value="1"/>
</dbReference>
<dbReference type="SUPFAM" id="SSF56281">
    <property type="entry name" value="Metallo-hydrolase/oxidoreductase"/>
    <property type="match status" value="1"/>
</dbReference>
<dbReference type="InterPro" id="IPR001279">
    <property type="entry name" value="Metallo-B-lactamas"/>
</dbReference>
<dbReference type="InterPro" id="IPR036866">
    <property type="entry name" value="RibonucZ/Hydroxyglut_hydro"/>
</dbReference>
<dbReference type="EMBL" id="JAGFBF010000004">
    <property type="protein sequence ID" value="MBO2989716.1"/>
    <property type="molecule type" value="Genomic_DNA"/>
</dbReference>
<dbReference type="PANTHER" id="PTHR46233:SF1">
    <property type="entry name" value="CONSERVED PROTEIN"/>
    <property type="match status" value="1"/>
</dbReference>
<dbReference type="InterPro" id="IPR051453">
    <property type="entry name" value="MBL_Glyoxalase_II"/>
</dbReference>
<dbReference type="Pfam" id="PF00753">
    <property type="entry name" value="Lactamase_B"/>
    <property type="match status" value="1"/>
</dbReference>
<comment type="caution">
    <text evidence="2">The sequence shown here is derived from an EMBL/GenBank/DDBJ whole genome shotgun (WGS) entry which is preliminary data.</text>
</comment>
<dbReference type="AlphaFoldDB" id="A0A939QDC0"/>